<proteinExistence type="predicted"/>
<sequence>MSLLANRRSVMTLFAAPDCPDSHRARIVVAEKDIAADIIALDPAESSEDLTDLNPYNSVPTLVDRDLVLYDPRLIIEYLDERFPHPPLMPVDPVSRAKTKLLMYRIERDWYTLIRQFSGADKKTQTKLRKRLRESLLTSTPLFMEARPYLFGEEFSLVDCSVIPVLWRLEHYGVQLPPAASAITDYARRMFARPAVRSSLSEVERDMYV</sequence>
<dbReference type="SFLD" id="SFLDG00358">
    <property type="entry name" value="Main_(cytGST)"/>
    <property type="match status" value="1"/>
</dbReference>
<dbReference type="InterPro" id="IPR010987">
    <property type="entry name" value="Glutathione-S-Trfase_C-like"/>
</dbReference>
<dbReference type="RefSeq" id="WP_076837193.1">
    <property type="nucleotide sequence ID" value="NZ_CP019434.1"/>
</dbReference>
<dbReference type="Pfam" id="PF00043">
    <property type="entry name" value="GST_C"/>
    <property type="match status" value="1"/>
</dbReference>
<dbReference type="STRING" id="1765967.BW247_11015"/>
<dbReference type="InterPro" id="IPR036249">
    <property type="entry name" value="Thioredoxin-like_sf"/>
</dbReference>
<dbReference type="GO" id="GO:0005737">
    <property type="term" value="C:cytoplasm"/>
    <property type="evidence" value="ECO:0007669"/>
    <property type="project" value="TreeGrafter"/>
</dbReference>
<dbReference type="OrthoDB" id="9781431at2"/>
<feature type="domain" description="GST N-terminal" evidence="1">
    <location>
        <begin position="9"/>
        <end position="87"/>
    </location>
</feature>
<evidence type="ECO:0000313" key="4">
    <source>
        <dbReference type="Proteomes" id="UP000243807"/>
    </source>
</evidence>
<dbReference type="SUPFAM" id="SSF47616">
    <property type="entry name" value="GST C-terminal domain-like"/>
    <property type="match status" value="1"/>
</dbReference>
<dbReference type="PROSITE" id="PS50404">
    <property type="entry name" value="GST_NTER"/>
    <property type="match status" value="1"/>
</dbReference>
<dbReference type="KEGG" id="afy:BW247_11015"/>
<dbReference type="Gene3D" id="3.40.30.10">
    <property type="entry name" value="Glutaredoxin"/>
    <property type="match status" value="1"/>
</dbReference>
<dbReference type="AlphaFoldDB" id="A0A1P8UI83"/>
<accession>A0A1P8UI83</accession>
<dbReference type="PANTHER" id="PTHR43968:SF6">
    <property type="entry name" value="GLUTATHIONE S-TRANSFERASE OMEGA"/>
    <property type="match status" value="1"/>
</dbReference>
<evidence type="ECO:0000259" key="1">
    <source>
        <dbReference type="PROSITE" id="PS50404"/>
    </source>
</evidence>
<protein>
    <submittedName>
        <fullName evidence="3">Stringent starvation protein A</fullName>
    </submittedName>
</protein>
<gene>
    <name evidence="3" type="ORF">BW247_11015</name>
</gene>
<dbReference type="InterPro" id="IPR040079">
    <property type="entry name" value="Glutathione_S-Trfase"/>
</dbReference>
<dbReference type="Pfam" id="PF13417">
    <property type="entry name" value="GST_N_3"/>
    <property type="match status" value="1"/>
</dbReference>
<dbReference type="EMBL" id="CP019434">
    <property type="protein sequence ID" value="APZ43553.1"/>
    <property type="molecule type" value="Genomic_DNA"/>
</dbReference>
<dbReference type="InterPro" id="IPR004045">
    <property type="entry name" value="Glutathione_S-Trfase_N"/>
</dbReference>
<evidence type="ECO:0000313" key="3">
    <source>
        <dbReference type="EMBL" id="APZ43553.1"/>
    </source>
</evidence>
<reference evidence="3 4" key="1">
    <citation type="submission" date="2017-01" db="EMBL/GenBank/DDBJ databases">
        <title>Draft sequence of Acidihalobacter ferrooxidans strain DSM 14175 (strain V8).</title>
        <authorList>
            <person name="Khaleque H.N."/>
            <person name="Ramsay J.P."/>
            <person name="Murphy R.J.T."/>
            <person name="Kaksonen A.H."/>
            <person name="Boxall N.J."/>
            <person name="Watkin E.L.J."/>
        </authorList>
    </citation>
    <scope>NUCLEOTIDE SEQUENCE [LARGE SCALE GENOMIC DNA]</scope>
    <source>
        <strain evidence="3 4">V8</strain>
    </source>
</reference>
<name>A0A1P8UI83_9GAMM</name>
<dbReference type="PANTHER" id="PTHR43968">
    <property type="match status" value="1"/>
</dbReference>
<dbReference type="InterPro" id="IPR004046">
    <property type="entry name" value="GST_C"/>
</dbReference>
<keyword evidence="4" id="KW-1185">Reference proteome</keyword>
<dbReference type="SFLD" id="SFLDS00019">
    <property type="entry name" value="Glutathione_Transferase_(cytos"/>
    <property type="match status" value="1"/>
</dbReference>
<dbReference type="InterPro" id="IPR036282">
    <property type="entry name" value="Glutathione-S-Trfase_C_sf"/>
</dbReference>
<dbReference type="Proteomes" id="UP000243807">
    <property type="component" value="Chromosome"/>
</dbReference>
<organism evidence="3 4">
    <name type="scientific">Acidihalobacter ferrooxydans</name>
    <dbReference type="NCBI Taxonomy" id="1765967"/>
    <lineage>
        <taxon>Bacteria</taxon>
        <taxon>Pseudomonadati</taxon>
        <taxon>Pseudomonadota</taxon>
        <taxon>Gammaproteobacteria</taxon>
        <taxon>Chromatiales</taxon>
        <taxon>Ectothiorhodospiraceae</taxon>
        <taxon>Acidihalobacter</taxon>
    </lineage>
</organism>
<dbReference type="SUPFAM" id="SSF52833">
    <property type="entry name" value="Thioredoxin-like"/>
    <property type="match status" value="1"/>
</dbReference>
<dbReference type="InterPro" id="IPR050983">
    <property type="entry name" value="GST_Omega/HSP26"/>
</dbReference>
<feature type="domain" description="GST C-terminal" evidence="2">
    <location>
        <begin position="92"/>
        <end position="209"/>
    </location>
</feature>
<dbReference type="PROSITE" id="PS50405">
    <property type="entry name" value="GST_CTER"/>
    <property type="match status" value="1"/>
</dbReference>
<evidence type="ECO:0000259" key="2">
    <source>
        <dbReference type="PROSITE" id="PS50405"/>
    </source>
</evidence>
<dbReference type="Gene3D" id="1.20.1050.10">
    <property type="match status" value="1"/>
</dbReference>